<dbReference type="InterPro" id="IPR039492">
    <property type="entry name" value="TMEM109"/>
</dbReference>
<dbReference type="GeneTree" id="ENSGT00510000052596"/>
<dbReference type="PANTHER" id="PTHR14550">
    <property type="entry name" value="TRANSMEMBRANE PROTEIN 109"/>
    <property type="match status" value="1"/>
</dbReference>
<accession>A0AAY5L7Q4</accession>
<dbReference type="GeneID" id="105025209"/>
<keyword evidence="1" id="KW-0812">Transmembrane</keyword>
<evidence type="ECO:0000256" key="1">
    <source>
        <dbReference type="SAM" id="Phobius"/>
    </source>
</evidence>
<dbReference type="GO" id="GO:0042771">
    <property type="term" value="P:intrinsic apoptotic signaling pathway in response to DNA damage by p53 class mediator"/>
    <property type="evidence" value="ECO:0007669"/>
    <property type="project" value="TreeGrafter"/>
</dbReference>
<dbReference type="Proteomes" id="UP000265140">
    <property type="component" value="Chromosome 4"/>
</dbReference>
<feature type="signal peptide" evidence="2">
    <location>
        <begin position="1"/>
        <end position="31"/>
    </location>
</feature>
<evidence type="ECO:0000313" key="4">
    <source>
        <dbReference type="Proteomes" id="UP000265140"/>
    </source>
</evidence>
<protein>
    <submittedName>
        <fullName evidence="3">Uncharacterized protein</fullName>
    </submittedName>
</protein>
<feature type="transmembrane region" description="Helical" evidence="1">
    <location>
        <begin position="147"/>
        <end position="168"/>
    </location>
</feature>
<dbReference type="RefSeq" id="XP_010894037.1">
    <property type="nucleotide sequence ID" value="XM_010895735.4"/>
</dbReference>
<keyword evidence="1" id="KW-0472">Membrane</keyword>
<dbReference type="PANTHER" id="PTHR14550:SF2">
    <property type="entry name" value="TRANSMEMBRANE PROTEIN 109"/>
    <property type="match status" value="1"/>
</dbReference>
<feature type="transmembrane region" description="Helical" evidence="1">
    <location>
        <begin position="204"/>
        <end position="222"/>
    </location>
</feature>
<dbReference type="Ensembl" id="ENSELUT00000106570.1">
    <property type="protein sequence ID" value="ENSELUP00000097061.1"/>
    <property type="gene ID" value="ENSELUG00000035662.1"/>
</dbReference>
<dbReference type="Pfam" id="PF14965">
    <property type="entry name" value="BRI3BP"/>
    <property type="match status" value="1"/>
</dbReference>
<dbReference type="KEGG" id="els:105025209"/>
<reference evidence="3 4" key="1">
    <citation type="submission" date="2020-02" db="EMBL/GenBank/DDBJ databases">
        <title>Esox lucius (northern pike) genome, fEsoLuc1, primary haplotype.</title>
        <authorList>
            <person name="Myers G."/>
            <person name="Karagic N."/>
            <person name="Meyer A."/>
            <person name="Pippel M."/>
            <person name="Reichard M."/>
            <person name="Winkler S."/>
            <person name="Tracey A."/>
            <person name="Sims Y."/>
            <person name="Howe K."/>
            <person name="Rhie A."/>
            <person name="Formenti G."/>
            <person name="Durbin R."/>
            <person name="Fedrigo O."/>
            <person name="Jarvis E.D."/>
        </authorList>
    </citation>
    <scope>NUCLEOTIDE SEQUENCE [LARGE SCALE GENOMIC DNA]</scope>
</reference>
<proteinExistence type="predicted"/>
<dbReference type="GO" id="GO:0071480">
    <property type="term" value="P:cellular response to gamma radiation"/>
    <property type="evidence" value="ECO:0007669"/>
    <property type="project" value="InterPro"/>
</dbReference>
<feature type="transmembrane region" description="Helical" evidence="1">
    <location>
        <begin position="175"/>
        <end position="192"/>
    </location>
</feature>
<organism evidence="3 4">
    <name type="scientific">Esox lucius</name>
    <name type="common">Northern pike</name>
    <dbReference type="NCBI Taxonomy" id="8010"/>
    <lineage>
        <taxon>Eukaryota</taxon>
        <taxon>Metazoa</taxon>
        <taxon>Chordata</taxon>
        <taxon>Craniata</taxon>
        <taxon>Vertebrata</taxon>
        <taxon>Euteleostomi</taxon>
        <taxon>Actinopterygii</taxon>
        <taxon>Neopterygii</taxon>
        <taxon>Teleostei</taxon>
        <taxon>Protacanthopterygii</taxon>
        <taxon>Esociformes</taxon>
        <taxon>Esocidae</taxon>
        <taxon>Esox</taxon>
    </lineage>
</organism>
<feature type="chain" id="PRO_5044323602" evidence="2">
    <location>
        <begin position="32"/>
        <end position="250"/>
    </location>
</feature>
<reference evidence="3" key="3">
    <citation type="submission" date="2025-09" db="UniProtKB">
        <authorList>
            <consortium name="Ensembl"/>
        </authorList>
    </citation>
    <scope>IDENTIFICATION</scope>
</reference>
<dbReference type="AlphaFoldDB" id="A0AAY5L7Q4"/>
<keyword evidence="1" id="KW-1133">Transmembrane helix</keyword>
<sequence length="250" mass="27284">MTSSNSAYFSLVRVLLSTLVLMLGLAAQCVGQAIPSEESHRWGPSVSLRSLVTGTCEDVHKYVESVVGTNVIESTVDSVLLYLESVLGQENVYAMAMFFEMFIRFLAQGAASGLNVIAVYVTEILRVTGVDVHLPFPHFTPEGVASVGQWALLALIGYWVLSIILRLLVAVVRRVFWMLKAGAVLWLFSLIVSDANAGSDTTAIRLASLVFGCVLLGLASSGPEKTVHVEDRLRILEGRLKVVERKKEEE</sequence>
<keyword evidence="2" id="KW-0732">Signal</keyword>
<evidence type="ECO:0000256" key="2">
    <source>
        <dbReference type="SAM" id="SignalP"/>
    </source>
</evidence>
<keyword evidence="4" id="KW-1185">Reference proteome</keyword>
<name>A0AAY5L7Q4_ESOLU</name>
<evidence type="ECO:0000313" key="3">
    <source>
        <dbReference type="Ensembl" id="ENSELUP00000097061.1"/>
    </source>
</evidence>
<reference evidence="3" key="2">
    <citation type="submission" date="2025-08" db="UniProtKB">
        <authorList>
            <consortium name="Ensembl"/>
        </authorList>
    </citation>
    <scope>IDENTIFICATION</scope>
</reference>